<organism evidence="2 3">
    <name type="scientific">Dreissena polymorpha</name>
    <name type="common">Zebra mussel</name>
    <name type="synonym">Mytilus polymorpha</name>
    <dbReference type="NCBI Taxonomy" id="45954"/>
    <lineage>
        <taxon>Eukaryota</taxon>
        <taxon>Metazoa</taxon>
        <taxon>Spiralia</taxon>
        <taxon>Lophotrochozoa</taxon>
        <taxon>Mollusca</taxon>
        <taxon>Bivalvia</taxon>
        <taxon>Autobranchia</taxon>
        <taxon>Heteroconchia</taxon>
        <taxon>Euheterodonta</taxon>
        <taxon>Imparidentia</taxon>
        <taxon>Neoheterodontei</taxon>
        <taxon>Myida</taxon>
        <taxon>Dreissenoidea</taxon>
        <taxon>Dreissenidae</taxon>
        <taxon>Dreissena</taxon>
    </lineage>
</organism>
<accession>A0A9D4R2A4</accession>
<keyword evidence="1" id="KW-1133">Transmembrane helix</keyword>
<dbReference type="Proteomes" id="UP000828390">
    <property type="component" value="Unassembled WGS sequence"/>
</dbReference>
<keyword evidence="1" id="KW-0812">Transmembrane</keyword>
<dbReference type="AlphaFoldDB" id="A0A9D4R2A4"/>
<reference evidence="2" key="2">
    <citation type="submission" date="2020-11" db="EMBL/GenBank/DDBJ databases">
        <authorList>
            <person name="McCartney M.A."/>
            <person name="Auch B."/>
            <person name="Kono T."/>
            <person name="Mallez S."/>
            <person name="Becker A."/>
            <person name="Gohl D.M."/>
            <person name="Silverstein K.A.T."/>
            <person name="Koren S."/>
            <person name="Bechman K.B."/>
            <person name="Herman A."/>
            <person name="Abrahante J.E."/>
            <person name="Garbe J."/>
        </authorList>
    </citation>
    <scope>NUCLEOTIDE SEQUENCE</scope>
    <source>
        <strain evidence="2">Duluth1</strain>
        <tissue evidence="2">Whole animal</tissue>
    </source>
</reference>
<name>A0A9D4R2A4_DREPO</name>
<evidence type="ECO:0000313" key="3">
    <source>
        <dbReference type="Proteomes" id="UP000828390"/>
    </source>
</evidence>
<dbReference type="EMBL" id="JAIWYP010000003">
    <property type="protein sequence ID" value="KAH3850680.1"/>
    <property type="molecule type" value="Genomic_DNA"/>
</dbReference>
<keyword evidence="3" id="KW-1185">Reference proteome</keyword>
<protein>
    <submittedName>
        <fullName evidence="2">Uncharacterized protein</fullName>
    </submittedName>
</protein>
<feature type="transmembrane region" description="Helical" evidence="1">
    <location>
        <begin position="12"/>
        <end position="35"/>
    </location>
</feature>
<reference evidence="2" key="1">
    <citation type="journal article" date="2019" name="bioRxiv">
        <title>The Genome of the Zebra Mussel, Dreissena polymorpha: A Resource for Invasive Species Research.</title>
        <authorList>
            <person name="McCartney M.A."/>
            <person name="Auch B."/>
            <person name="Kono T."/>
            <person name="Mallez S."/>
            <person name="Zhang Y."/>
            <person name="Obille A."/>
            <person name="Becker A."/>
            <person name="Abrahante J.E."/>
            <person name="Garbe J."/>
            <person name="Badalamenti J.P."/>
            <person name="Herman A."/>
            <person name="Mangelson H."/>
            <person name="Liachko I."/>
            <person name="Sullivan S."/>
            <person name="Sone E.D."/>
            <person name="Koren S."/>
            <person name="Silverstein K.A.T."/>
            <person name="Beckman K.B."/>
            <person name="Gohl D.M."/>
        </authorList>
    </citation>
    <scope>NUCLEOTIDE SEQUENCE</scope>
    <source>
        <strain evidence="2">Duluth1</strain>
        <tissue evidence="2">Whole animal</tissue>
    </source>
</reference>
<proteinExistence type="predicted"/>
<evidence type="ECO:0000256" key="1">
    <source>
        <dbReference type="SAM" id="Phobius"/>
    </source>
</evidence>
<comment type="caution">
    <text evidence="2">The sequence shown here is derived from an EMBL/GenBank/DDBJ whole genome shotgun (WGS) entry which is preliminary data.</text>
</comment>
<keyword evidence="1" id="KW-0472">Membrane</keyword>
<evidence type="ECO:0000313" key="2">
    <source>
        <dbReference type="EMBL" id="KAH3850680.1"/>
    </source>
</evidence>
<gene>
    <name evidence="2" type="ORF">DPMN_093105</name>
</gene>
<sequence length="95" mass="11530">MRKEPVAKKSGFGYRVMKGFVVAETALMIGCYYFFKKLNNKQEFRYEWYMKHPSLLGMYYMIDKQLGQRNTYYTDVQTWQQQGKQLREEALPYNK</sequence>